<accession>A0A3P5YE72</accession>
<feature type="signal peptide" evidence="2">
    <location>
        <begin position="1"/>
        <end position="18"/>
    </location>
</feature>
<feature type="compositionally biased region" description="Acidic residues" evidence="1">
    <location>
        <begin position="81"/>
        <end position="93"/>
    </location>
</feature>
<dbReference type="AlphaFoldDB" id="A0A3P5YE72"/>
<organism evidence="3">
    <name type="scientific">Brassica campestris</name>
    <name type="common">Field mustard</name>
    <dbReference type="NCBI Taxonomy" id="3711"/>
    <lineage>
        <taxon>Eukaryota</taxon>
        <taxon>Viridiplantae</taxon>
        <taxon>Streptophyta</taxon>
        <taxon>Embryophyta</taxon>
        <taxon>Tracheophyta</taxon>
        <taxon>Spermatophyta</taxon>
        <taxon>Magnoliopsida</taxon>
        <taxon>eudicotyledons</taxon>
        <taxon>Gunneridae</taxon>
        <taxon>Pentapetalae</taxon>
        <taxon>rosids</taxon>
        <taxon>malvids</taxon>
        <taxon>Brassicales</taxon>
        <taxon>Brassicaceae</taxon>
        <taxon>Brassiceae</taxon>
        <taxon>Brassica</taxon>
    </lineage>
</organism>
<keyword evidence="2" id="KW-0732">Signal</keyword>
<reference evidence="3" key="1">
    <citation type="submission" date="2018-11" db="EMBL/GenBank/DDBJ databases">
        <authorList>
            <consortium name="Genoscope - CEA"/>
            <person name="William W."/>
        </authorList>
    </citation>
    <scope>NUCLEOTIDE SEQUENCE</scope>
</reference>
<sequence>MIVLLLSLIMAVISLVLERELKNEPVSLVAEEHFRASWCFSNEDLENTVVDESQRHTENEGPNDLRNEKFSGFISEGTATESDDENEREDDIDPSIKSVGFNYPLSKKEEEFT</sequence>
<protein>
    <submittedName>
        <fullName evidence="3">Uncharacterized protein</fullName>
    </submittedName>
</protein>
<name>A0A3P5YE72_BRACM</name>
<feature type="chain" id="PRO_5017992333" evidence="2">
    <location>
        <begin position="19"/>
        <end position="113"/>
    </location>
</feature>
<dbReference type="EMBL" id="LR031568">
    <property type="protein sequence ID" value="VDC60995.1"/>
    <property type="molecule type" value="Genomic_DNA"/>
</dbReference>
<feature type="compositionally biased region" description="Basic and acidic residues" evidence="1">
    <location>
        <begin position="52"/>
        <end position="69"/>
    </location>
</feature>
<evidence type="ECO:0000256" key="1">
    <source>
        <dbReference type="SAM" id="MobiDB-lite"/>
    </source>
</evidence>
<evidence type="ECO:0000313" key="3">
    <source>
        <dbReference type="EMBL" id="VDC60995.1"/>
    </source>
</evidence>
<evidence type="ECO:0000256" key="2">
    <source>
        <dbReference type="SAM" id="SignalP"/>
    </source>
</evidence>
<proteinExistence type="predicted"/>
<feature type="region of interest" description="Disordered" evidence="1">
    <location>
        <begin position="50"/>
        <end position="100"/>
    </location>
</feature>
<gene>
    <name evidence="3" type="ORF">BRAA09T38606Z</name>
</gene>